<accession>A0AAN8R9K0</accession>
<dbReference type="InterPro" id="IPR051110">
    <property type="entry name" value="Ly-6/neurotoxin-like_GPI-ap"/>
</dbReference>
<proteinExistence type="predicted"/>
<evidence type="ECO:0000259" key="7">
    <source>
        <dbReference type="SMART" id="SM00134"/>
    </source>
</evidence>
<gene>
    <name evidence="8" type="ORF">J4Q44_G00035350</name>
</gene>
<dbReference type="GO" id="GO:0005886">
    <property type="term" value="C:plasma membrane"/>
    <property type="evidence" value="ECO:0007669"/>
    <property type="project" value="UniProtKB-SubCell"/>
</dbReference>
<dbReference type="PANTHER" id="PTHR16983:SF10">
    <property type="entry name" value="PROTEIN QUIVER"/>
    <property type="match status" value="1"/>
</dbReference>
<dbReference type="PANTHER" id="PTHR16983">
    <property type="entry name" value="UPAR/LY6 DOMAIN-CONTAINING PROTEIN"/>
    <property type="match status" value="1"/>
</dbReference>
<name>A0AAN8R9K0_9TELE</name>
<reference evidence="8 9" key="1">
    <citation type="submission" date="2021-04" db="EMBL/GenBank/DDBJ databases">
        <authorList>
            <person name="De Guttry C."/>
            <person name="Zahm M."/>
            <person name="Klopp C."/>
            <person name="Cabau C."/>
            <person name="Louis A."/>
            <person name="Berthelot C."/>
            <person name="Parey E."/>
            <person name="Roest Crollius H."/>
            <person name="Montfort J."/>
            <person name="Robinson-Rechavi M."/>
            <person name="Bucao C."/>
            <person name="Bouchez O."/>
            <person name="Gislard M."/>
            <person name="Lluch J."/>
            <person name="Milhes M."/>
            <person name="Lampietro C."/>
            <person name="Lopez Roques C."/>
            <person name="Donnadieu C."/>
            <person name="Braasch I."/>
            <person name="Desvignes T."/>
            <person name="Postlethwait J."/>
            <person name="Bobe J."/>
            <person name="Wedekind C."/>
            <person name="Guiguen Y."/>
        </authorList>
    </citation>
    <scope>NUCLEOTIDE SEQUENCE [LARGE SCALE GENOMIC DNA]</scope>
    <source>
        <strain evidence="8">Cs_M1</strain>
        <tissue evidence="8">Blood</tissue>
    </source>
</reference>
<evidence type="ECO:0000313" key="9">
    <source>
        <dbReference type="Proteomes" id="UP001356427"/>
    </source>
</evidence>
<sequence>MKTILVFLMPILFGNVAVEALQCYACLNVNSSAQCNQNTVTCTLSGDTCMTIVTQMLGVQSISKTCTTSSACAAATSTNLNLGGLGGNQVTCCQTDLCNVNGNIKAILKLCVSARTCDAVASGGSVAMGPKSPAAPVTCVMSPGRRVLDPLVTLAVGAMLCSALSSCSENEWMRMDELMTLGTPDSLQHNRQQ</sequence>
<comment type="subcellular location">
    <subcellularLocation>
        <location evidence="1">Cell membrane</location>
    </subcellularLocation>
</comment>
<dbReference type="InterPro" id="IPR016054">
    <property type="entry name" value="LY6_UPA_recep-like"/>
</dbReference>
<evidence type="ECO:0000256" key="5">
    <source>
        <dbReference type="ARBA" id="ARBA00023180"/>
    </source>
</evidence>
<evidence type="ECO:0000256" key="2">
    <source>
        <dbReference type="ARBA" id="ARBA00022475"/>
    </source>
</evidence>
<dbReference type="InterPro" id="IPR035076">
    <property type="entry name" value="Toxin/TOLIP"/>
</dbReference>
<evidence type="ECO:0000256" key="3">
    <source>
        <dbReference type="ARBA" id="ARBA00022729"/>
    </source>
</evidence>
<feature type="signal peptide" evidence="6">
    <location>
        <begin position="1"/>
        <end position="20"/>
    </location>
</feature>
<keyword evidence="5" id="KW-0325">Glycoprotein</keyword>
<evidence type="ECO:0000256" key="6">
    <source>
        <dbReference type="SAM" id="SignalP"/>
    </source>
</evidence>
<dbReference type="InterPro" id="IPR045860">
    <property type="entry name" value="Snake_toxin-like_sf"/>
</dbReference>
<keyword evidence="3 6" id="KW-0732">Signal</keyword>
<evidence type="ECO:0000256" key="4">
    <source>
        <dbReference type="ARBA" id="ARBA00023136"/>
    </source>
</evidence>
<dbReference type="Pfam" id="PF00087">
    <property type="entry name" value="Toxin_TOLIP"/>
    <property type="match status" value="1"/>
</dbReference>
<keyword evidence="2" id="KW-1003">Cell membrane</keyword>
<keyword evidence="4" id="KW-0472">Membrane</keyword>
<evidence type="ECO:0000256" key="1">
    <source>
        <dbReference type="ARBA" id="ARBA00004236"/>
    </source>
</evidence>
<feature type="chain" id="PRO_5042960659" description="UPAR/Ly6 domain-containing protein" evidence="6">
    <location>
        <begin position="21"/>
        <end position="193"/>
    </location>
</feature>
<comment type="caution">
    <text evidence="8">The sequence shown here is derived from an EMBL/GenBank/DDBJ whole genome shotgun (WGS) entry which is preliminary data.</text>
</comment>
<dbReference type="Gene3D" id="2.10.60.10">
    <property type="entry name" value="CD59"/>
    <property type="match status" value="1"/>
</dbReference>
<keyword evidence="9" id="KW-1185">Reference proteome</keyword>
<protein>
    <recommendedName>
        <fullName evidence="7">UPAR/Ly6 domain-containing protein</fullName>
    </recommendedName>
</protein>
<dbReference type="AlphaFoldDB" id="A0AAN8R9K0"/>
<organism evidence="8 9">
    <name type="scientific">Coregonus suidteri</name>
    <dbReference type="NCBI Taxonomy" id="861788"/>
    <lineage>
        <taxon>Eukaryota</taxon>
        <taxon>Metazoa</taxon>
        <taxon>Chordata</taxon>
        <taxon>Craniata</taxon>
        <taxon>Vertebrata</taxon>
        <taxon>Euteleostomi</taxon>
        <taxon>Actinopterygii</taxon>
        <taxon>Neopterygii</taxon>
        <taxon>Teleostei</taxon>
        <taxon>Protacanthopterygii</taxon>
        <taxon>Salmoniformes</taxon>
        <taxon>Salmonidae</taxon>
        <taxon>Coregoninae</taxon>
        <taxon>Coregonus</taxon>
    </lineage>
</organism>
<dbReference type="EMBL" id="JAGTTL010000002">
    <property type="protein sequence ID" value="KAK6327889.1"/>
    <property type="molecule type" value="Genomic_DNA"/>
</dbReference>
<evidence type="ECO:0000313" key="8">
    <source>
        <dbReference type="EMBL" id="KAK6327889.1"/>
    </source>
</evidence>
<dbReference type="SMART" id="SM00134">
    <property type="entry name" value="LU"/>
    <property type="match status" value="1"/>
</dbReference>
<feature type="domain" description="UPAR/Ly6" evidence="7">
    <location>
        <begin position="21"/>
        <end position="108"/>
    </location>
</feature>
<dbReference type="Proteomes" id="UP001356427">
    <property type="component" value="Unassembled WGS sequence"/>
</dbReference>
<dbReference type="SUPFAM" id="SSF57302">
    <property type="entry name" value="Snake toxin-like"/>
    <property type="match status" value="1"/>
</dbReference>